<evidence type="ECO:0008006" key="4">
    <source>
        <dbReference type="Google" id="ProtNLM"/>
    </source>
</evidence>
<evidence type="ECO:0000313" key="2">
    <source>
        <dbReference type="EMBL" id="OGF78276.1"/>
    </source>
</evidence>
<reference evidence="2 3" key="1">
    <citation type="journal article" date="2016" name="Nat. Commun.">
        <title>Thousands of microbial genomes shed light on interconnected biogeochemical processes in an aquifer system.</title>
        <authorList>
            <person name="Anantharaman K."/>
            <person name="Brown C.T."/>
            <person name="Hug L.A."/>
            <person name="Sharon I."/>
            <person name="Castelle C.J."/>
            <person name="Probst A.J."/>
            <person name="Thomas B.C."/>
            <person name="Singh A."/>
            <person name="Wilkins M.J."/>
            <person name="Karaoz U."/>
            <person name="Brodie E.L."/>
            <person name="Williams K.H."/>
            <person name="Hubbard S.S."/>
            <person name="Banfield J.F."/>
        </authorList>
    </citation>
    <scope>NUCLEOTIDE SEQUENCE [LARGE SCALE GENOMIC DNA]</scope>
</reference>
<dbReference type="GO" id="GO:0007165">
    <property type="term" value="P:signal transduction"/>
    <property type="evidence" value="ECO:0007669"/>
    <property type="project" value="TreeGrafter"/>
</dbReference>
<feature type="binding site" evidence="1">
    <location>
        <position position="230"/>
    </location>
    <ligand>
        <name>Mg(2+)</name>
        <dbReference type="ChEBI" id="CHEBI:18420"/>
        <label>1</label>
        <note>catalytic</note>
    </ligand>
</feature>
<feature type="binding site" evidence="1">
    <location>
        <position position="92"/>
    </location>
    <ligand>
        <name>Mg(2+)</name>
        <dbReference type="ChEBI" id="CHEBI:18420"/>
        <label>1</label>
        <note>catalytic</note>
    </ligand>
</feature>
<proteinExistence type="predicted"/>
<name>A0A1F5WRI0_9BACT</name>
<dbReference type="PRINTS" id="PR00377">
    <property type="entry name" value="IMPHPHTASES"/>
</dbReference>
<comment type="caution">
    <text evidence="2">The sequence shown here is derived from an EMBL/GenBank/DDBJ whole genome shotgun (WGS) entry which is preliminary data.</text>
</comment>
<dbReference type="CDD" id="cd01637">
    <property type="entry name" value="IMPase_like"/>
    <property type="match status" value="1"/>
</dbReference>
<protein>
    <recommendedName>
        <fullName evidence="4">Inositol monophosphatase</fullName>
    </recommendedName>
</protein>
<dbReference type="SUPFAM" id="SSF56655">
    <property type="entry name" value="Carbohydrate phosphatase"/>
    <property type="match status" value="1"/>
</dbReference>
<dbReference type="GO" id="GO:0046872">
    <property type="term" value="F:metal ion binding"/>
    <property type="evidence" value="ECO:0007669"/>
    <property type="project" value="UniProtKB-KW"/>
</dbReference>
<sequence length="276" mass="31090">MTGFDWLECADKLKMFFDCKEWIVWEHYRNSGNIEKKSGDELVGELDKIMEKELGKFLTKIKNYPVVGEENSFENSSKWPPKKKNFWLVDPIDGTHNFLGENPNFGSIVALIENREVVFGAIYIFAEHKLSVPGQLYFAGRDSGARKFSRDGYLISLTVSNVREIKNATLLVEGVSKTVVRSRFIQRIWKKAKRFYKGLSSSVALAKIANGGNATLSADILIMRGNKPWDSLAGALIVEEAGGIVTSSDGRPYSLKNYSDLIYTNKILHPKILALR</sequence>
<dbReference type="PANTHER" id="PTHR20854">
    <property type="entry name" value="INOSITOL MONOPHOSPHATASE"/>
    <property type="match status" value="1"/>
</dbReference>
<dbReference type="PANTHER" id="PTHR20854:SF4">
    <property type="entry name" value="INOSITOL-1-MONOPHOSPHATASE-RELATED"/>
    <property type="match status" value="1"/>
</dbReference>
<evidence type="ECO:0000256" key="1">
    <source>
        <dbReference type="PIRSR" id="PIRSR600760-2"/>
    </source>
</evidence>
<dbReference type="Gene3D" id="3.40.190.80">
    <property type="match status" value="1"/>
</dbReference>
<dbReference type="GO" id="GO:0006020">
    <property type="term" value="P:inositol metabolic process"/>
    <property type="evidence" value="ECO:0007669"/>
    <property type="project" value="TreeGrafter"/>
</dbReference>
<accession>A0A1F5WRI0</accession>
<keyword evidence="1" id="KW-0460">Magnesium</keyword>
<dbReference type="Proteomes" id="UP000178425">
    <property type="component" value="Unassembled WGS sequence"/>
</dbReference>
<dbReference type="AlphaFoldDB" id="A0A1F5WRI0"/>
<feature type="binding site" evidence="1">
    <location>
        <position position="93"/>
    </location>
    <ligand>
        <name>Mg(2+)</name>
        <dbReference type="ChEBI" id="CHEBI:18420"/>
        <label>2</label>
    </ligand>
</feature>
<dbReference type="EMBL" id="MFHI01000031">
    <property type="protein sequence ID" value="OGF78276.1"/>
    <property type="molecule type" value="Genomic_DNA"/>
</dbReference>
<dbReference type="Pfam" id="PF00459">
    <property type="entry name" value="Inositol_P"/>
    <property type="match status" value="1"/>
</dbReference>
<keyword evidence="1" id="KW-0479">Metal-binding</keyword>
<feature type="binding site" evidence="1">
    <location>
        <position position="69"/>
    </location>
    <ligand>
        <name>Mg(2+)</name>
        <dbReference type="ChEBI" id="CHEBI:18420"/>
        <label>1</label>
        <note>catalytic</note>
    </ligand>
</feature>
<dbReference type="InterPro" id="IPR000760">
    <property type="entry name" value="Inositol_monophosphatase-like"/>
</dbReference>
<gene>
    <name evidence="2" type="ORF">A2W54_00410</name>
</gene>
<feature type="binding site" evidence="1">
    <location>
        <position position="90"/>
    </location>
    <ligand>
        <name>Mg(2+)</name>
        <dbReference type="ChEBI" id="CHEBI:18420"/>
        <label>2</label>
    </ligand>
</feature>
<organism evidence="2 3">
    <name type="scientific">Candidatus Giovannonibacteria bacterium RIFCSPHIGHO2_02_43_13</name>
    <dbReference type="NCBI Taxonomy" id="1798330"/>
    <lineage>
        <taxon>Bacteria</taxon>
        <taxon>Candidatus Giovannoniibacteriota</taxon>
    </lineage>
</organism>
<comment type="cofactor">
    <cofactor evidence="1">
        <name>Mg(2+)</name>
        <dbReference type="ChEBI" id="CHEBI:18420"/>
    </cofactor>
</comment>
<evidence type="ECO:0000313" key="3">
    <source>
        <dbReference type="Proteomes" id="UP000178425"/>
    </source>
</evidence>
<dbReference type="Gene3D" id="3.30.540.10">
    <property type="entry name" value="Fructose-1,6-Bisphosphatase, subunit A, domain 1"/>
    <property type="match status" value="1"/>
</dbReference>
<dbReference type="GO" id="GO:0008934">
    <property type="term" value="F:inositol monophosphate 1-phosphatase activity"/>
    <property type="evidence" value="ECO:0007669"/>
    <property type="project" value="TreeGrafter"/>
</dbReference>